<feature type="transmembrane region" description="Helical" evidence="8">
    <location>
        <begin position="135"/>
        <end position="159"/>
    </location>
</feature>
<name>A0A0M9A9I9_9HYME</name>
<dbReference type="EMBL" id="KQ435720">
    <property type="protein sequence ID" value="KOX78703.1"/>
    <property type="molecule type" value="Genomic_DNA"/>
</dbReference>
<feature type="transmembrane region" description="Helical" evidence="8">
    <location>
        <begin position="864"/>
        <end position="885"/>
    </location>
</feature>
<dbReference type="STRING" id="166423.A0A0M9A9I9"/>
<feature type="transmembrane region" description="Helical" evidence="8">
    <location>
        <begin position="766"/>
        <end position="787"/>
    </location>
</feature>
<feature type="transmembrane region" description="Helical" evidence="8">
    <location>
        <begin position="897"/>
        <end position="915"/>
    </location>
</feature>
<dbReference type="InterPro" id="IPR050549">
    <property type="entry name" value="MFS_Trehalose_Transporter"/>
</dbReference>
<evidence type="ECO:0000256" key="7">
    <source>
        <dbReference type="ARBA" id="ARBA00023136"/>
    </source>
</evidence>
<evidence type="ECO:0000256" key="6">
    <source>
        <dbReference type="ARBA" id="ARBA00022989"/>
    </source>
</evidence>
<keyword evidence="2" id="KW-0813">Transport</keyword>
<evidence type="ECO:0000313" key="11">
    <source>
        <dbReference type="Proteomes" id="UP000053105"/>
    </source>
</evidence>
<feature type="transmembrane region" description="Helical" evidence="8">
    <location>
        <begin position="256"/>
        <end position="281"/>
    </location>
</feature>
<feature type="transmembrane region" description="Helical" evidence="8">
    <location>
        <begin position="585"/>
        <end position="607"/>
    </location>
</feature>
<feature type="transmembrane region" description="Helical" evidence="8">
    <location>
        <begin position="222"/>
        <end position="244"/>
    </location>
</feature>
<feature type="domain" description="Major facilitator superfamily (MFS) profile" evidence="9">
    <location>
        <begin position="489"/>
        <end position="919"/>
    </location>
</feature>
<feature type="transmembrane region" description="Helical" evidence="8">
    <location>
        <begin position="794"/>
        <end position="816"/>
    </location>
</feature>
<proteinExistence type="predicted"/>
<feature type="transmembrane region" description="Helical" evidence="8">
    <location>
        <begin position="80"/>
        <end position="103"/>
    </location>
</feature>
<dbReference type="InterPro" id="IPR020846">
    <property type="entry name" value="MFS_dom"/>
</dbReference>
<evidence type="ECO:0000256" key="3">
    <source>
        <dbReference type="ARBA" id="ARBA00022475"/>
    </source>
</evidence>
<evidence type="ECO:0000256" key="4">
    <source>
        <dbReference type="ARBA" id="ARBA00022597"/>
    </source>
</evidence>
<evidence type="ECO:0000256" key="1">
    <source>
        <dbReference type="ARBA" id="ARBA00004651"/>
    </source>
</evidence>
<dbReference type="FunFam" id="1.20.1250.20:FF:000218">
    <property type="entry name" value="facilitated trehalose transporter Tret1"/>
    <property type="match status" value="2"/>
</dbReference>
<dbReference type="InterPro" id="IPR036259">
    <property type="entry name" value="MFS_trans_sf"/>
</dbReference>
<dbReference type="PANTHER" id="PTHR48021:SF1">
    <property type="entry name" value="GH07001P-RELATED"/>
    <property type="match status" value="1"/>
</dbReference>
<accession>A0A0M9A9I9</accession>
<feature type="transmembrane region" description="Helical" evidence="8">
    <location>
        <begin position="729"/>
        <end position="754"/>
    </location>
</feature>
<gene>
    <name evidence="10" type="ORF">WN51_07564</name>
</gene>
<feature type="transmembrane region" description="Helical" evidence="8">
    <location>
        <begin position="619"/>
        <end position="642"/>
    </location>
</feature>
<dbReference type="InterPro" id="IPR005828">
    <property type="entry name" value="MFS_sugar_transport-like"/>
</dbReference>
<feature type="transmembrane region" description="Helical" evidence="8">
    <location>
        <begin position="828"/>
        <end position="852"/>
    </location>
</feature>
<protein>
    <submittedName>
        <fullName evidence="10">Facilitated trehalose transporter Tret1</fullName>
    </submittedName>
</protein>
<feature type="transmembrane region" description="Helical" evidence="8">
    <location>
        <begin position="288"/>
        <end position="310"/>
    </location>
</feature>
<keyword evidence="7 8" id="KW-0472">Membrane</keyword>
<dbReference type="GO" id="GO:0022857">
    <property type="term" value="F:transmembrane transporter activity"/>
    <property type="evidence" value="ECO:0007669"/>
    <property type="project" value="InterPro"/>
</dbReference>
<feature type="transmembrane region" description="Helical" evidence="8">
    <location>
        <begin position="354"/>
        <end position="373"/>
    </location>
</feature>
<evidence type="ECO:0000256" key="2">
    <source>
        <dbReference type="ARBA" id="ARBA00022448"/>
    </source>
</evidence>
<dbReference type="PANTHER" id="PTHR48021">
    <property type="match status" value="1"/>
</dbReference>
<evidence type="ECO:0000256" key="5">
    <source>
        <dbReference type="ARBA" id="ARBA00022692"/>
    </source>
</evidence>
<dbReference type="Pfam" id="PF00083">
    <property type="entry name" value="Sugar_tr"/>
    <property type="match status" value="2"/>
</dbReference>
<keyword evidence="11" id="KW-1185">Reference proteome</keyword>
<evidence type="ECO:0000256" key="8">
    <source>
        <dbReference type="SAM" id="Phobius"/>
    </source>
</evidence>
<dbReference type="PROSITE" id="PS00216">
    <property type="entry name" value="SUGAR_TRANSPORT_1"/>
    <property type="match status" value="2"/>
</dbReference>
<keyword evidence="5 8" id="KW-0812">Transmembrane</keyword>
<keyword evidence="3" id="KW-1003">Cell membrane</keyword>
<feature type="transmembrane region" description="Helical" evidence="8">
    <location>
        <begin position="561"/>
        <end position="579"/>
    </location>
</feature>
<reference evidence="10 11" key="1">
    <citation type="submission" date="2015-07" db="EMBL/GenBank/DDBJ databases">
        <title>The genome of Melipona quadrifasciata.</title>
        <authorList>
            <person name="Pan H."/>
            <person name="Kapheim K."/>
        </authorList>
    </citation>
    <scope>NUCLEOTIDE SEQUENCE [LARGE SCALE GENOMIC DNA]</scope>
    <source>
        <strain evidence="10">0111107301</strain>
        <tissue evidence="10">Whole body</tissue>
    </source>
</reference>
<dbReference type="OrthoDB" id="6133115at2759"/>
<feature type="transmembrane region" description="Helical" evidence="8">
    <location>
        <begin position="648"/>
        <end position="666"/>
    </location>
</feature>
<dbReference type="InterPro" id="IPR005829">
    <property type="entry name" value="Sugar_transporter_CS"/>
</dbReference>
<feature type="transmembrane region" description="Helical" evidence="8">
    <location>
        <begin position="491"/>
        <end position="512"/>
    </location>
</feature>
<evidence type="ECO:0000313" key="10">
    <source>
        <dbReference type="EMBL" id="KOX78703.1"/>
    </source>
</evidence>
<keyword evidence="6 8" id="KW-1133">Transmembrane helix</keyword>
<feature type="transmembrane region" description="Helical" evidence="8">
    <location>
        <begin position="28"/>
        <end position="50"/>
    </location>
</feature>
<feature type="transmembrane region" description="Helical" evidence="8">
    <location>
        <begin position="322"/>
        <end position="342"/>
    </location>
</feature>
<keyword evidence="4" id="KW-0762">Sugar transport</keyword>
<dbReference type="PROSITE" id="PS50850">
    <property type="entry name" value="MFS"/>
    <property type="match status" value="2"/>
</dbReference>
<dbReference type="SUPFAM" id="SSF103473">
    <property type="entry name" value="MFS general substrate transporter"/>
    <property type="match status" value="2"/>
</dbReference>
<feature type="domain" description="Major facilitator superfamily (MFS) profile" evidence="9">
    <location>
        <begin position="1"/>
        <end position="412"/>
    </location>
</feature>
<feature type="transmembrane region" description="Helical" evidence="8">
    <location>
        <begin position="532"/>
        <end position="554"/>
    </location>
</feature>
<feature type="transmembrane region" description="Helical" evidence="8">
    <location>
        <begin position="57"/>
        <end position="74"/>
    </location>
</feature>
<organism evidence="10 11">
    <name type="scientific">Melipona quadrifasciata</name>
    <dbReference type="NCBI Taxonomy" id="166423"/>
    <lineage>
        <taxon>Eukaryota</taxon>
        <taxon>Metazoa</taxon>
        <taxon>Ecdysozoa</taxon>
        <taxon>Arthropoda</taxon>
        <taxon>Hexapoda</taxon>
        <taxon>Insecta</taxon>
        <taxon>Pterygota</taxon>
        <taxon>Neoptera</taxon>
        <taxon>Endopterygota</taxon>
        <taxon>Hymenoptera</taxon>
        <taxon>Apocrita</taxon>
        <taxon>Aculeata</taxon>
        <taxon>Apoidea</taxon>
        <taxon>Anthophila</taxon>
        <taxon>Apidae</taxon>
        <taxon>Melipona</taxon>
    </lineage>
</organism>
<evidence type="ECO:0000259" key="9">
    <source>
        <dbReference type="PROSITE" id="PS50850"/>
    </source>
</evidence>
<comment type="subcellular location">
    <subcellularLocation>
        <location evidence="1">Cell membrane</location>
        <topology evidence="1">Multi-pass membrane protein</topology>
    </subcellularLocation>
</comment>
<feature type="transmembrane region" description="Helical" evidence="8">
    <location>
        <begin position="388"/>
        <end position="406"/>
    </location>
</feature>
<sequence length="961" mass="107044">MIGWTSPYLAQLTEEDAELRITDDEASWVVSLLPFGRLFGATAGSIIMEYYGSKRSLLISGIPIMISWICIIFADSAFWLYMSRICAGITFGMFFSCFALYIGEIAASNIRGALVSTIANGMPLGSLIGNVMGSYVSMMCFGLVSLILTVCFMLIFPLLPQSPYYYVRENNAIEAKKTIQWYCRKSNVNVELEAIENFVRSSESSSLRDKIAQITERKNRRAFSVIIVLFIFMQLSGISTVTFYMEIIIRSAKVTFLKPATIVIISSGIGIVVGWISVYLIDRYGRRILMAVSCGFVIASMILLGLHFMLLEQNFDPKSLEWLSIVAMILFMLMSIGIVPVPTTMLSELFPDDLKSLAGFTASITSAIFSFMSSRTYQPLVDLMTEKYVFWMYAFIMILCLVYSIVEMPETKGKTLQNYAHVRQTMILLIKAALIHLNICRLSIVSLLQTKLRWRRVILIQLRHICQLLTVTRELIMIETGREKSRVWPQWIAACGVWLLVTELGLMGSWSSPYIDYLMSPDAPFPTTMSELSWVVSLLNLGRFFGAIGGGICIEYFGSKTTVFLTCVPISLAWLFVILANSVEWLYASRFSAGISLGMLHGCYSIYLGEIADPSIRGALIAFGTGGLVAGNFIMSVMGAYLPMSVSAAIALAPCFLLMALFLWLPESPHYLINKKLDEKARSSIQWYRGDCDVESQLANLRKFVENLNKQSFSDTVKELSAVHFRKSILVVMVLMMYSQMSGINNISFFMQSILVSAKVSVIDPAIVVIIVMGSGLVGPCLSIFLMDRFGRRILEIMSCAGVALSLCLLTIEFQLLDFGFDPKTVELLPIVGLIGFYVTVFSGVTLVPTAMLGELFPLHLKPVASFVISSFAAIVSFISTATYVPLLNLMTERYLFLFYGLLMATAVPFTLIFVPETKGMSLQEIQEQLTERDKSQSTSNVNKTKLSNEQNAEVSVICAN</sequence>
<dbReference type="AlphaFoldDB" id="A0A0M9A9I9"/>
<dbReference type="Proteomes" id="UP000053105">
    <property type="component" value="Unassembled WGS sequence"/>
</dbReference>
<dbReference type="GO" id="GO:0005886">
    <property type="term" value="C:plasma membrane"/>
    <property type="evidence" value="ECO:0007669"/>
    <property type="project" value="UniProtKB-SubCell"/>
</dbReference>
<dbReference type="Gene3D" id="1.20.1250.20">
    <property type="entry name" value="MFS general substrate transporter like domains"/>
    <property type="match status" value="2"/>
</dbReference>